<dbReference type="InterPro" id="IPR001126">
    <property type="entry name" value="UmuC"/>
</dbReference>
<evidence type="ECO:0000256" key="7">
    <source>
        <dbReference type="ARBA" id="ARBA00022695"/>
    </source>
</evidence>
<dbReference type="FunFam" id="3.30.1490.100:FF:000004">
    <property type="entry name" value="DNA polymerase IV"/>
    <property type="match status" value="1"/>
</dbReference>
<dbReference type="InterPro" id="IPR024728">
    <property type="entry name" value="PolY_HhH_motif"/>
</dbReference>
<evidence type="ECO:0000256" key="12">
    <source>
        <dbReference type="ARBA" id="ARBA00022932"/>
    </source>
</evidence>
<dbReference type="GO" id="GO:0003684">
    <property type="term" value="F:damaged DNA binding"/>
    <property type="evidence" value="ECO:0007669"/>
    <property type="project" value="InterPro"/>
</dbReference>
<feature type="binding site" evidence="16">
    <location>
        <position position="21"/>
    </location>
    <ligand>
        <name>Mg(2+)</name>
        <dbReference type="ChEBI" id="CHEBI:18420"/>
    </ligand>
</feature>
<dbReference type="Gene3D" id="3.30.1490.100">
    <property type="entry name" value="DNA polymerase, Y-family, little finger domain"/>
    <property type="match status" value="1"/>
</dbReference>
<dbReference type="InterPro" id="IPR017961">
    <property type="entry name" value="DNA_pol_Y-fam_little_finger"/>
</dbReference>
<dbReference type="GO" id="GO:0042276">
    <property type="term" value="P:error-prone translesion synthesis"/>
    <property type="evidence" value="ECO:0007669"/>
    <property type="project" value="TreeGrafter"/>
</dbReference>
<comment type="similarity">
    <text evidence="2 16">Belongs to the DNA polymerase type-Y family.</text>
</comment>
<organism evidence="18 20">
    <name type="scientific">Methanosarcina mazei</name>
    <name type="common">Methanosarcina frisia</name>
    <dbReference type="NCBI Taxonomy" id="2209"/>
    <lineage>
        <taxon>Archaea</taxon>
        <taxon>Methanobacteriati</taxon>
        <taxon>Methanobacteriota</taxon>
        <taxon>Stenosarchaea group</taxon>
        <taxon>Methanomicrobia</taxon>
        <taxon>Methanosarcinales</taxon>
        <taxon>Methanosarcinaceae</taxon>
        <taxon>Methanosarcina</taxon>
    </lineage>
</organism>
<keyword evidence="11 16" id="KW-0460">Magnesium</keyword>
<dbReference type="CDD" id="cd03586">
    <property type="entry name" value="PolY_Pol_IV_kappa"/>
    <property type="match status" value="1"/>
</dbReference>
<reference evidence="20 21" key="1">
    <citation type="journal article" date="2015" name="ISME J.">
        <title>Genomic and phenotypic differentiation among Methanosarcina mazei populations from Columbia River sediment.</title>
        <authorList>
            <person name="Youngblut N.D."/>
            <person name="Wirth J.S."/>
            <person name="Henriksen J.R."/>
            <person name="Smith M."/>
            <person name="Simon H."/>
            <person name="Metcalf W.W."/>
            <person name="Whitaker R.J."/>
        </authorList>
    </citation>
    <scope>NUCLEOTIDE SEQUENCE [LARGE SCALE GENOMIC DNA]</scope>
    <source>
        <strain evidence="18 20">3.F.A.1B.1</strain>
        <strain evidence="19 21">3.F.T.2.1</strain>
    </source>
</reference>
<feature type="active site" evidence="16">
    <location>
        <position position="120"/>
    </location>
</feature>
<feature type="binding site" evidence="16">
    <location>
        <position position="119"/>
    </location>
    <ligand>
        <name>Mg(2+)</name>
        <dbReference type="ChEBI" id="CHEBI:18420"/>
    </ligand>
</feature>
<dbReference type="SUPFAM" id="SSF100879">
    <property type="entry name" value="Lesion bypass DNA polymerase (Y-family), little finger domain"/>
    <property type="match status" value="1"/>
</dbReference>
<dbReference type="EMBL" id="JJPL01000078">
    <property type="protein sequence ID" value="KKG64500.1"/>
    <property type="molecule type" value="Genomic_DNA"/>
</dbReference>
<evidence type="ECO:0000256" key="15">
    <source>
        <dbReference type="ARBA" id="ARBA00049244"/>
    </source>
</evidence>
<keyword evidence="10 16" id="KW-0227">DNA damage</keyword>
<dbReference type="Proteomes" id="UP000034424">
    <property type="component" value="Unassembled WGS sequence"/>
</dbReference>
<dbReference type="GO" id="GO:0006281">
    <property type="term" value="P:DNA repair"/>
    <property type="evidence" value="ECO:0007669"/>
    <property type="project" value="UniProtKB-UniRule"/>
</dbReference>
<proteinExistence type="inferred from homology"/>
<dbReference type="EC" id="2.7.7.7" evidence="16"/>
<evidence type="ECO:0000256" key="3">
    <source>
        <dbReference type="ARBA" id="ARBA00011245"/>
    </source>
</evidence>
<keyword evidence="4 16" id="KW-0515">Mutator protein</keyword>
<sequence length="368" mass="41104">MMLALNQPTNNTKRQIVLHVDMDSFFASVEVREHPELKGLPVVVGSDPKGGKGRGVVSTCSYEARKYGIHSAMPVSQAYKLCPDAAFVPVNMKLYAQVSGNVMEIMKGFAEKFQQYSVDEAFLVPVAISNFEEAAIIGLRIKDEILKHERITCSVGVGPNKLVAKVASKFQKPDGLTVIRPEDVQELLYPLDVSKIPGIGGKTTEALKLMGITKVEELANCDVQRLSERFGKMGLWMKQVSQGLDFNEVKEREEAVKSISRSGTFAEDTSDPVKIAGFLELLAESVHRALMRDGFLFKIVTLRVRFEDFSTYSRSKTVSVWTSDIFVIKRVSMQLLAEFIGKQKIRLVGVGVSRLRERDERQTMITEF</sequence>
<evidence type="ECO:0000256" key="11">
    <source>
        <dbReference type="ARBA" id="ARBA00022842"/>
    </source>
</evidence>
<comment type="function">
    <text evidence="16">Poorly processive, error-prone DNA polymerase involved in untargeted mutagenesis. Copies undamaged DNA at stalled replication forks, which arise in vivo from mismatched or misaligned primer ends. These misaligned primers can be extended by PolIV. Exhibits no 3'-5' exonuclease (proofreading) activity. May be involved in translesional synthesis.</text>
</comment>
<dbReference type="GO" id="GO:0006261">
    <property type="term" value="P:DNA-templated DNA replication"/>
    <property type="evidence" value="ECO:0007669"/>
    <property type="project" value="UniProtKB-UniRule"/>
</dbReference>
<dbReference type="InterPro" id="IPR043502">
    <property type="entry name" value="DNA/RNA_pol_sf"/>
</dbReference>
<evidence type="ECO:0000256" key="8">
    <source>
        <dbReference type="ARBA" id="ARBA00022705"/>
    </source>
</evidence>
<dbReference type="EMBL" id="JJPC01000123">
    <property type="protein sequence ID" value="KKG32296.1"/>
    <property type="molecule type" value="Genomic_DNA"/>
</dbReference>
<dbReference type="InterPro" id="IPR036775">
    <property type="entry name" value="DNA_pol_Y-fam_lit_finger_sf"/>
</dbReference>
<comment type="subcellular location">
    <subcellularLocation>
        <location evidence="1 16">Cytoplasm</location>
    </subcellularLocation>
</comment>
<keyword evidence="9 16" id="KW-0479">Metal-binding</keyword>
<dbReference type="HAMAP" id="MF_01113">
    <property type="entry name" value="DNApol_IV"/>
    <property type="match status" value="1"/>
</dbReference>
<keyword evidence="7 16" id="KW-0548">Nucleotidyltransferase</keyword>
<evidence type="ECO:0000256" key="16">
    <source>
        <dbReference type="HAMAP-Rule" id="MF_01113"/>
    </source>
</evidence>
<dbReference type="GO" id="GO:0000287">
    <property type="term" value="F:magnesium ion binding"/>
    <property type="evidence" value="ECO:0007669"/>
    <property type="project" value="UniProtKB-UniRule"/>
</dbReference>
<gene>
    <name evidence="16" type="primary">dbh</name>
    <name evidence="18" type="ORF">DU30_00875</name>
    <name evidence="19" type="ORF">DU67_07485</name>
</gene>
<comment type="cofactor">
    <cofactor evidence="16">
        <name>Mg(2+)</name>
        <dbReference type="ChEBI" id="CHEBI:18420"/>
    </cofactor>
    <text evidence="16">Binds 2 magnesium ions per subunit.</text>
</comment>
<dbReference type="GO" id="GO:0003887">
    <property type="term" value="F:DNA-directed DNA polymerase activity"/>
    <property type="evidence" value="ECO:0007669"/>
    <property type="project" value="UniProtKB-UniRule"/>
</dbReference>
<dbReference type="PANTHER" id="PTHR11076">
    <property type="entry name" value="DNA REPAIR POLYMERASE UMUC / TRANSFERASE FAMILY MEMBER"/>
    <property type="match status" value="1"/>
</dbReference>
<keyword evidence="14 16" id="KW-0234">DNA repair</keyword>
<evidence type="ECO:0000256" key="14">
    <source>
        <dbReference type="ARBA" id="ARBA00023204"/>
    </source>
</evidence>
<dbReference type="PANTHER" id="PTHR11076:SF33">
    <property type="entry name" value="DNA POLYMERASE KAPPA"/>
    <property type="match status" value="1"/>
</dbReference>
<dbReference type="FunFam" id="3.40.1170.60:FF:000001">
    <property type="entry name" value="DNA polymerase IV"/>
    <property type="match status" value="1"/>
</dbReference>
<dbReference type="Gene3D" id="3.40.1170.60">
    <property type="match status" value="1"/>
</dbReference>
<dbReference type="Gene3D" id="3.30.70.270">
    <property type="match status" value="1"/>
</dbReference>
<dbReference type="PATRIC" id="fig|2209.62.peg.191"/>
<evidence type="ECO:0000256" key="4">
    <source>
        <dbReference type="ARBA" id="ARBA00022457"/>
    </source>
</evidence>
<keyword evidence="6 16" id="KW-0808">Transferase</keyword>
<dbReference type="InterPro" id="IPR043128">
    <property type="entry name" value="Rev_trsase/Diguanyl_cyclase"/>
</dbReference>
<evidence type="ECO:0000256" key="2">
    <source>
        <dbReference type="ARBA" id="ARBA00010945"/>
    </source>
</evidence>
<dbReference type="InterPro" id="IPR022880">
    <property type="entry name" value="DNApol_IV"/>
</dbReference>
<dbReference type="Gene3D" id="1.10.150.20">
    <property type="entry name" value="5' to 3' exonuclease, C-terminal subdomain"/>
    <property type="match status" value="1"/>
</dbReference>
<comment type="caution">
    <text evidence="18">The sequence shown here is derived from an EMBL/GenBank/DDBJ whole genome shotgun (WGS) entry which is preliminary data.</text>
</comment>
<feature type="domain" description="UmuC" evidence="17">
    <location>
        <begin position="17"/>
        <end position="200"/>
    </location>
</feature>
<dbReference type="Pfam" id="PF00817">
    <property type="entry name" value="IMS"/>
    <property type="match status" value="1"/>
</dbReference>
<dbReference type="Proteomes" id="UP000034298">
    <property type="component" value="Unassembled WGS sequence"/>
</dbReference>
<dbReference type="PROSITE" id="PS50173">
    <property type="entry name" value="UMUC"/>
    <property type="match status" value="1"/>
</dbReference>
<comment type="catalytic activity">
    <reaction evidence="15 16">
        <text>DNA(n) + a 2'-deoxyribonucleoside 5'-triphosphate = DNA(n+1) + diphosphate</text>
        <dbReference type="Rhea" id="RHEA:22508"/>
        <dbReference type="Rhea" id="RHEA-COMP:17339"/>
        <dbReference type="Rhea" id="RHEA-COMP:17340"/>
        <dbReference type="ChEBI" id="CHEBI:33019"/>
        <dbReference type="ChEBI" id="CHEBI:61560"/>
        <dbReference type="ChEBI" id="CHEBI:173112"/>
        <dbReference type="EC" id="2.7.7.7"/>
    </reaction>
</comment>
<evidence type="ECO:0000313" key="19">
    <source>
        <dbReference type="EMBL" id="KKG64500.1"/>
    </source>
</evidence>
<keyword evidence="13 16" id="KW-0238">DNA-binding</keyword>
<evidence type="ECO:0000313" key="21">
    <source>
        <dbReference type="Proteomes" id="UP000034424"/>
    </source>
</evidence>
<feature type="site" description="Substrate discrimination" evidence="16">
    <location>
        <position position="26"/>
    </location>
</feature>
<keyword evidence="12 16" id="KW-0239">DNA-directed DNA polymerase</keyword>
<dbReference type="AlphaFoldDB" id="A0A0F8DXS1"/>
<dbReference type="InterPro" id="IPR050116">
    <property type="entry name" value="DNA_polymerase-Y"/>
</dbReference>
<evidence type="ECO:0000313" key="18">
    <source>
        <dbReference type="EMBL" id="KKG32296.1"/>
    </source>
</evidence>
<evidence type="ECO:0000256" key="10">
    <source>
        <dbReference type="ARBA" id="ARBA00022763"/>
    </source>
</evidence>
<dbReference type="NCBIfam" id="NF002677">
    <property type="entry name" value="PRK02406.1"/>
    <property type="match status" value="1"/>
</dbReference>
<evidence type="ECO:0000256" key="5">
    <source>
        <dbReference type="ARBA" id="ARBA00022490"/>
    </source>
</evidence>
<accession>A0A0F8DXS1</accession>
<comment type="subunit">
    <text evidence="3 16">Monomer.</text>
</comment>
<keyword evidence="5 16" id="KW-0963">Cytoplasm</keyword>
<evidence type="ECO:0000313" key="20">
    <source>
        <dbReference type="Proteomes" id="UP000034298"/>
    </source>
</evidence>
<dbReference type="GO" id="GO:0005737">
    <property type="term" value="C:cytoplasm"/>
    <property type="evidence" value="ECO:0007669"/>
    <property type="project" value="UniProtKB-SubCell"/>
</dbReference>
<evidence type="ECO:0000256" key="13">
    <source>
        <dbReference type="ARBA" id="ARBA00023125"/>
    </source>
</evidence>
<evidence type="ECO:0000256" key="6">
    <source>
        <dbReference type="ARBA" id="ARBA00022679"/>
    </source>
</evidence>
<dbReference type="SUPFAM" id="SSF56672">
    <property type="entry name" value="DNA/RNA polymerases"/>
    <property type="match status" value="1"/>
</dbReference>
<dbReference type="Pfam" id="PF11799">
    <property type="entry name" value="IMS_C"/>
    <property type="match status" value="1"/>
</dbReference>
<evidence type="ECO:0000256" key="9">
    <source>
        <dbReference type="ARBA" id="ARBA00022723"/>
    </source>
</evidence>
<protein>
    <recommendedName>
        <fullName evidence="16">DNA polymerase IV</fullName>
        <shortName evidence="16">Pol IV</shortName>
        <ecNumber evidence="16">2.7.7.7</ecNumber>
    </recommendedName>
</protein>
<dbReference type="Pfam" id="PF11798">
    <property type="entry name" value="IMS_HHH"/>
    <property type="match status" value="1"/>
</dbReference>
<keyword evidence="8 16" id="KW-0235">DNA replication</keyword>
<name>A0A0F8DXS1_METMZ</name>
<evidence type="ECO:0000259" key="17">
    <source>
        <dbReference type="PROSITE" id="PS50173"/>
    </source>
</evidence>
<evidence type="ECO:0000256" key="1">
    <source>
        <dbReference type="ARBA" id="ARBA00004496"/>
    </source>
</evidence>